<dbReference type="PROSITE" id="PS50928">
    <property type="entry name" value="ABC_TM1"/>
    <property type="match status" value="1"/>
</dbReference>
<evidence type="ECO:0000256" key="5">
    <source>
        <dbReference type="ARBA" id="ARBA00023136"/>
    </source>
</evidence>
<feature type="transmembrane region" description="Helical" evidence="6">
    <location>
        <begin position="153"/>
        <end position="170"/>
    </location>
</feature>
<dbReference type="PANTHER" id="PTHR30177">
    <property type="entry name" value="GLYCINE BETAINE/L-PROLINE TRANSPORT SYSTEM PERMEASE PROTEIN PROW"/>
    <property type="match status" value="1"/>
</dbReference>
<feature type="transmembrane region" description="Helical" evidence="6">
    <location>
        <begin position="51"/>
        <end position="71"/>
    </location>
</feature>
<dbReference type="InterPro" id="IPR051204">
    <property type="entry name" value="ABC_transp_perm/SBD"/>
</dbReference>
<dbReference type="InterPro" id="IPR000515">
    <property type="entry name" value="MetI-like"/>
</dbReference>
<keyword evidence="5 6" id="KW-0472">Membrane</keyword>
<comment type="caution">
    <text evidence="8">The sequence shown here is derived from an EMBL/GenBank/DDBJ whole genome shotgun (WGS) entry which is preliminary data.</text>
</comment>
<dbReference type="Pfam" id="PF00528">
    <property type="entry name" value="BPD_transp_1"/>
    <property type="match status" value="1"/>
</dbReference>
<keyword evidence="4 6" id="KW-1133">Transmembrane helix</keyword>
<keyword evidence="3 6" id="KW-0812">Transmembrane</keyword>
<evidence type="ECO:0000259" key="7">
    <source>
        <dbReference type="PROSITE" id="PS50928"/>
    </source>
</evidence>
<reference evidence="8 9" key="1">
    <citation type="submission" date="2017-02" db="EMBL/GenBank/DDBJ databases">
        <authorList>
            <person name="Varghese N."/>
            <person name="Submissions S."/>
        </authorList>
    </citation>
    <scope>NUCLEOTIDE SEQUENCE [LARGE SCALE GENOMIC DNA]</scope>
    <source>
        <strain evidence="8 9">VKM Ac-1787</strain>
    </source>
</reference>
<comment type="subcellular location">
    <subcellularLocation>
        <location evidence="6">Cell membrane</location>
        <topology evidence="6">Multi-pass membrane protein</topology>
    </subcellularLocation>
    <subcellularLocation>
        <location evidence="1">Membrane</location>
        <topology evidence="1">Multi-pass membrane protein</topology>
    </subcellularLocation>
</comment>
<dbReference type="Gene3D" id="1.10.3720.10">
    <property type="entry name" value="MetI-like"/>
    <property type="match status" value="1"/>
</dbReference>
<accession>A0ABY1LN52</accession>
<proteinExistence type="inferred from homology"/>
<dbReference type="RefSeq" id="WP_167374550.1">
    <property type="nucleotide sequence ID" value="NZ_FUZO01000002.1"/>
</dbReference>
<sequence>MTIDWIWENLPLIGDLTLNHLWLTLTPTVFGLFVALPFGWWAHRSRRGRPFIVGTAGLLYTIPSLALFIILPTILGTKILDPINIVIALTVYTVSLLVRVVSDGLSSVPVDAVQAAEAMGYRSWQRLVLVELPVAVPVIAAGLRVAVVSNVSIVTMAALLGIPQLGTLFTQGFQLRLFVPLVTGILLCVVLAVILDLIIVRLGSLATPWRDRTVAA</sequence>
<comment type="similarity">
    <text evidence="6">Belongs to the binding-protein-dependent transport system permease family.</text>
</comment>
<organism evidence="8 9">
    <name type="scientific">Plantibacter cousiniae</name>
    <name type="common">nom. nud.</name>
    <dbReference type="NCBI Taxonomy" id="199709"/>
    <lineage>
        <taxon>Bacteria</taxon>
        <taxon>Bacillati</taxon>
        <taxon>Actinomycetota</taxon>
        <taxon>Actinomycetes</taxon>
        <taxon>Micrococcales</taxon>
        <taxon>Microbacteriaceae</taxon>
        <taxon>Plantibacter</taxon>
    </lineage>
</organism>
<dbReference type="CDD" id="cd06261">
    <property type="entry name" value="TM_PBP2"/>
    <property type="match status" value="1"/>
</dbReference>
<dbReference type="EMBL" id="FUZO01000002">
    <property type="protein sequence ID" value="SKC67422.1"/>
    <property type="molecule type" value="Genomic_DNA"/>
</dbReference>
<dbReference type="PANTHER" id="PTHR30177:SF4">
    <property type="entry name" value="OSMOPROTECTANT IMPORT PERMEASE PROTEIN OSMW"/>
    <property type="match status" value="1"/>
</dbReference>
<feature type="transmembrane region" description="Helical" evidence="6">
    <location>
        <begin position="20"/>
        <end position="39"/>
    </location>
</feature>
<evidence type="ECO:0000256" key="1">
    <source>
        <dbReference type="ARBA" id="ARBA00004141"/>
    </source>
</evidence>
<evidence type="ECO:0000313" key="8">
    <source>
        <dbReference type="EMBL" id="SKC67422.1"/>
    </source>
</evidence>
<evidence type="ECO:0000313" key="9">
    <source>
        <dbReference type="Proteomes" id="UP000190827"/>
    </source>
</evidence>
<evidence type="ECO:0000256" key="4">
    <source>
        <dbReference type="ARBA" id="ARBA00022989"/>
    </source>
</evidence>
<feature type="transmembrane region" description="Helical" evidence="6">
    <location>
        <begin position="83"/>
        <end position="101"/>
    </location>
</feature>
<evidence type="ECO:0000256" key="2">
    <source>
        <dbReference type="ARBA" id="ARBA00022448"/>
    </source>
</evidence>
<dbReference type="Proteomes" id="UP000190827">
    <property type="component" value="Unassembled WGS sequence"/>
</dbReference>
<feature type="transmembrane region" description="Helical" evidence="6">
    <location>
        <begin position="177"/>
        <end position="200"/>
    </location>
</feature>
<gene>
    <name evidence="8" type="ORF">SAMN06295973_2699</name>
</gene>
<keyword evidence="2 6" id="KW-0813">Transport</keyword>
<dbReference type="SUPFAM" id="SSF161098">
    <property type="entry name" value="MetI-like"/>
    <property type="match status" value="1"/>
</dbReference>
<feature type="domain" description="ABC transmembrane type-1" evidence="7">
    <location>
        <begin position="17"/>
        <end position="199"/>
    </location>
</feature>
<evidence type="ECO:0000256" key="6">
    <source>
        <dbReference type="RuleBase" id="RU363032"/>
    </source>
</evidence>
<keyword evidence="9" id="KW-1185">Reference proteome</keyword>
<name>A0ABY1LN52_9MICO</name>
<dbReference type="InterPro" id="IPR035906">
    <property type="entry name" value="MetI-like_sf"/>
</dbReference>
<evidence type="ECO:0000256" key="3">
    <source>
        <dbReference type="ARBA" id="ARBA00022692"/>
    </source>
</evidence>
<protein>
    <submittedName>
        <fullName evidence="8">Osmoprotectant transport system permease protein</fullName>
    </submittedName>
</protein>